<sequence>MHSAGCGCKAEHELGTSSICLRGQINLEAVRVLNSDSRPEEGRLVFKPYDNRLSEVVLRSDSLSDNELLFIVPFSNPCDIAHFLIVNEGDEVISVKLFANRPQFDFSDIEVVTPSQELQVAPDYHGSFLHKLSLLKFKDVLSLAIYISGNSRVAIRYIGLRGRFHKLQSNVVDAKYEVIPTSSFQESISEVKHLKFV</sequence>
<dbReference type="GeneID" id="5479837"/>
<dbReference type="InParanoid" id="A7AN86"/>
<dbReference type="KEGG" id="bbo:BBOV_III004570"/>
<dbReference type="Pfam" id="PF06201">
    <property type="entry name" value="PITH"/>
    <property type="match status" value="1"/>
</dbReference>
<proteinExistence type="inferred from homology"/>
<evidence type="ECO:0000313" key="4">
    <source>
        <dbReference type="Proteomes" id="UP000002173"/>
    </source>
</evidence>
<dbReference type="InterPro" id="IPR008979">
    <property type="entry name" value="Galactose-bd-like_sf"/>
</dbReference>
<name>A7AN86_BABBO</name>
<dbReference type="PANTHER" id="PTHR12175">
    <property type="entry name" value="AD039 HT014 THIOREDOXIN FAMILY TRP26"/>
    <property type="match status" value="1"/>
</dbReference>
<gene>
    <name evidence="3" type="ORF">BBOV_III004570</name>
</gene>
<dbReference type="Gene3D" id="2.60.120.470">
    <property type="entry name" value="PITH domain"/>
    <property type="match status" value="1"/>
</dbReference>
<protein>
    <recommendedName>
        <fullName evidence="2">PITH domain-containing protein</fullName>
    </recommendedName>
</protein>
<dbReference type="OMA" id="RLVFKPW"/>
<dbReference type="VEuPathDB" id="PiroplasmaDB:BBOV_III004570"/>
<comment type="similarity">
    <text evidence="1">Belongs to the PITHD1 family.</text>
</comment>
<dbReference type="eggNOG" id="KOG1730">
    <property type="taxonomic scope" value="Eukaryota"/>
</dbReference>
<reference evidence="4" key="2">
    <citation type="journal article" date="2020" name="Data Brief">
        <title>Transcriptome dataset of Babesia bovis life stages within vertebrate and invertebrate hosts.</title>
        <authorList>
            <person name="Ueti M.W."/>
            <person name="Johnson W.C."/>
            <person name="Kappmeyer L.S."/>
            <person name="Herndon D.R."/>
            <person name="Mousel M.R."/>
            <person name="Reif K.E."/>
            <person name="Taus N.S."/>
            <person name="Ifeonu O.O."/>
            <person name="Silva J.C."/>
            <person name="Suarez C.E."/>
            <person name="Brayton K.A."/>
        </authorList>
    </citation>
    <scope>NUCLEOTIDE SEQUENCE [LARGE SCALE GENOMIC DNA]</scope>
</reference>
<evidence type="ECO:0000259" key="2">
    <source>
        <dbReference type="PROSITE" id="PS51532"/>
    </source>
</evidence>
<dbReference type="FunCoup" id="A7AN86">
    <property type="interactions" value="406"/>
</dbReference>
<dbReference type="GO" id="GO:0005737">
    <property type="term" value="C:cytoplasm"/>
    <property type="evidence" value="ECO:0007669"/>
    <property type="project" value="UniProtKB-ARBA"/>
</dbReference>
<keyword evidence="4" id="KW-1185">Reference proteome</keyword>
<dbReference type="Proteomes" id="UP000002173">
    <property type="component" value="Unassembled WGS sequence"/>
</dbReference>
<reference evidence="4" key="3">
    <citation type="journal article" date="2021" name="Int. J. Parasitol.">
        <title>Comparative analysis of gene expression between Babesia bovis blood stages and kinetes allowed by improved genome annotation.</title>
        <authorList>
            <person name="Ueti M.W."/>
            <person name="Johnson W.C."/>
            <person name="Kappmeyer L.S."/>
            <person name="Herndon D.R."/>
            <person name="Mousel M.R."/>
            <person name="Reif K.E."/>
            <person name="Taus N.S."/>
            <person name="Ifeonu O.O."/>
            <person name="Silva J.C."/>
            <person name="Suarez C.E."/>
            <person name="Brayton K.A."/>
        </authorList>
    </citation>
    <scope>NUCLEOTIDE SEQUENCE [LARGE SCALE GENOMIC DNA]</scope>
</reference>
<evidence type="ECO:0000313" key="3">
    <source>
        <dbReference type="EMBL" id="EDO08020.1"/>
    </source>
</evidence>
<accession>A7AN86</accession>
<dbReference type="SUPFAM" id="SSF49785">
    <property type="entry name" value="Galactose-binding domain-like"/>
    <property type="match status" value="1"/>
</dbReference>
<feature type="domain" description="PITH" evidence="2">
    <location>
        <begin position="10"/>
        <end position="180"/>
    </location>
</feature>
<dbReference type="EMBL" id="AAXT01000001">
    <property type="protein sequence ID" value="EDO08020.1"/>
    <property type="molecule type" value="Genomic_DNA"/>
</dbReference>
<dbReference type="AlphaFoldDB" id="A7AN86"/>
<dbReference type="PANTHER" id="PTHR12175:SF1">
    <property type="entry name" value="PITH DOMAIN-CONTAINING PROTEIN 1"/>
    <property type="match status" value="1"/>
</dbReference>
<organism evidence="3 4">
    <name type="scientific">Babesia bovis</name>
    <dbReference type="NCBI Taxonomy" id="5865"/>
    <lineage>
        <taxon>Eukaryota</taxon>
        <taxon>Sar</taxon>
        <taxon>Alveolata</taxon>
        <taxon>Apicomplexa</taxon>
        <taxon>Aconoidasida</taxon>
        <taxon>Piroplasmida</taxon>
        <taxon>Babesiidae</taxon>
        <taxon>Babesia</taxon>
    </lineage>
</organism>
<dbReference type="RefSeq" id="XP_001611588.1">
    <property type="nucleotide sequence ID" value="XM_001611538.1"/>
</dbReference>
<reference evidence="3 4" key="1">
    <citation type="journal article" date="2007" name="PLoS Pathog.">
        <title>Genome sequence of Babesia bovis and comparative analysis of apicomplexan hemoprotozoa.</title>
        <authorList>
            <person name="Brayton K.A."/>
            <person name="Lau A.O.T."/>
            <person name="Herndon D.R."/>
            <person name="Hannick L."/>
            <person name="Kappmeyer L.S."/>
            <person name="Berens S.J."/>
            <person name="Bidwell S.L."/>
            <person name="Brown W.C."/>
            <person name="Crabtree J."/>
            <person name="Fadrosh D."/>
            <person name="Feldblum T."/>
            <person name="Forberger H.A."/>
            <person name="Haas B.J."/>
            <person name="Howell J.M."/>
            <person name="Khouri H."/>
            <person name="Koo H."/>
            <person name="Mann D.J."/>
            <person name="Norimine J."/>
            <person name="Paulsen I.T."/>
            <person name="Radune D."/>
            <person name="Ren Q."/>
            <person name="Smith R.K. Jr."/>
            <person name="Suarez C.E."/>
            <person name="White O."/>
            <person name="Wortman J.R."/>
            <person name="Knowles D.P. Jr."/>
            <person name="McElwain T.F."/>
            <person name="Nene V.M."/>
        </authorList>
    </citation>
    <scope>NUCLEOTIDE SEQUENCE [LARGE SCALE GENOMIC DNA]</scope>
    <source>
        <strain evidence="3">T2Bo</strain>
    </source>
</reference>
<comment type="caution">
    <text evidence="3">The sequence shown here is derived from an EMBL/GenBank/DDBJ whole genome shotgun (WGS) entry which is preliminary data.</text>
</comment>
<dbReference type="PROSITE" id="PS51532">
    <property type="entry name" value="PITH"/>
    <property type="match status" value="1"/>
</dbReference>
<dbReference type="InterPro" id="IPR045099">
    <property type="entry name" value="PITH1-like"/>
</dbReference>
<evidence type="ECO:0000256" key="1">
    <source>
        <dbReference type="ARBA" id="ARBA00025788"/>
    </source>
</evidence>
<dbReference type="InterPro" id="IPR010400">
    <property type="entry name" value="PITH_dom"/>
</dbReference>
<dbReference type="InterPro" id="IPR037047">
    <property type="entry name" value="PITH_dom_sf"/>
</dbReference>